<feature type="transmembrane region" description="Helical" evidence="1">
    <location>
        <begin position="20"/>
        <end position="40"/>
    </location>
</feature>
<dbReference type="GO" id="GO:0140359">
    <property type="term" value="F:ABC-type transporter activity"/>
    <property type="evidence" value="ECO:0007669"/>
    <property type="project" value="InterPro"/>
</dbReference>
<feature type="transmembrane region" description="Helical" evidence="1">
    <location>
        <begin position="52"/>
        <end position="77"/>
    </location>
</feature>
<protein>
    <submittedName>
        <fullName evidence="2">ABC-2 type transport system permease protein</fullName>
    </submittedName>
</protein>
<evidence type="ECO:0000256" key="1">
    <source>
        <dbReference type="SAM" id="Phobius"/>
    </source>
</evidence>
<proteinExistence type="predicted"/>
<evidence type="ECO:0000313" key="3">
    <source>
        <dbReference type="Proteomes" id="UP000268727"/>
    </source>
</evidence>
<dbReference type="PANTHER" id="PTHR37305">
    <property type="entry name" value="INTEGRAL MEMBRANE PROTEIN-RELATED"/>
    <property type="match status" value="1"/>
</dbReference>
<gene>
    <name evidence="2" type="ORF">EDD40_8234</name>
</gene>
<name>A0A3N1HJQ6_9PSEU</name>
<sequence>MMNPTIIRLTARALLGRRRVLLLLPMPIILIGLTLLSVFSEERETPSDWGPLVFSNLGLAVILPLTALIVGSSALGLEIDDGTITHLITKPLPRSEIILSKLLVAWLVTTAATAVPLAVAALIAGSGPLAVGLVAGTALGGLAYSALFLALSVMTKRPVAVGLIYIVLWENLLVSFVDGARVFSIRQHATAIADAIGDTPLISSTLSVPTALVMASVFVVVGTVGATRRLRSFALTGEAN</sequence>
<keyword evidence="1" id="KW-1133">Transmembrane helix</keyword>
<feature type="transmembrane region" description="Helical" evidence="1">
    <location>
        <begin position="206"/>
        <end position="226"/>
    </location>
</feature>
<organism evidence="2 3">
    <name type="scientific">Saccharothrix texasensis</name>
    <dbReference type="NCBI Taxonomy" id="103734"/>
    <lineage>
        <taxon>Bacteria</taxon>
        <taxon>Bacillati</taxon>
        <taxon>Actinomycetota</taxon>
        <taxon>Actinomycetes</taxon>
        <taxon>Pseudonocardiales</taxon>
        <taxon>Pseudonocardiaceae</taxon>
        <taxon>Saccharothrix</taxon>
    </lineage>
</organism>
<keyword evidence="3" id="KW-1185">Reference proteome</keyword>
<evidence type="ECO:0000313" key="2">
    <source>
        <dbReference type="EMBL" id="ROP42724.1"/>
    </source>
</evidence>
<keyword evidence="1" id="KW-0472">Membrane</keyword>
<dbReference type="RefSeq" id="WP_201435534.1">
    <property type="nucleotide sequence ID" value="NZ_RJKM01000001.1"/>
</dbReference>
<dbReference type="GO" id="GO:0005886">
    <property type="term" value="C:plasma membrane"/>
    <property type="evidence" value="ECO:0007669"/>
    <property type="project" value="UniProtKB-SubCell"/>
</dbReference>
<dbReference type="PANTHER" id="PTHR37305:SF1">
    <property type="entry name" value="MEMBRANE PROTEIN"/>
    <property type="match status" value="1"/>
</dbReference>
<dbReference type="AlphaFoldDB" id="A0A3N1HJQ6"/>
<dbReference type="Pfam" id="PF12730">
    <property type="entry name" value="ABC2_membrane_4"/>
    <property type="match status" value="1"/>
</dbReference>
<feature type="transmembrane region" description="Helical" evidence="1">
    <location>
        <begin position="98"/>
        <end position="123"/>
    </location>
</feature>
<reference evidence="2 3" key="1">
    <citation type="submission" date="2018-11" db="EMBL/GenBank/DDBJ databases">
        <title>Sequencing the genomes of 1000 actinobacteria strains.</title>
        <authorList>
            <person name="Klenk H.-P."/>
        </authorList>
    </citation>
    <scope>NUCLEOTIDE SEQUENCE [LARGE SCALE GENOMIC DNA]</scope>
    <source>
        <strain evidence="2 3">DSM 44231</strain>
    </source>
</reference>
<dbReference type="EMBL" id="RJKM01000001">
    <property type="protein sequence ID" value="ROP42724.1"/>
    <property type="molecule type" value="Genomic_DNA"/>
</dbReference>
<comment type="caution">
    <text evidence="2">The sequence shown here is derived from an EMBL/GenBank/DDBJ whole genome shotgun (WGS) entry which is preliminary data.</text>
</comment>
<accession>A0A3N1HJQ6</accession>
<feature type="transmembrane region" description="Helical" evidence="1">
    <location>
        <begin position="129"/>
        <end position="151"/>
    </location>
</feature>
<keyword evidence="1" id="KW-0812">Transmembrane</keyword>
<dbReference type="Proteomes" id="UP000268727">
    <property type="component" value="Unassembled WGS sequence"/>
</dbReference>
<feature type="transmembrane region" description="Helical" evidence="1">
    <location>
        <begin position="158"/>
        <end position="177"/>
    </location>
</feature>